<reference evidence="1 2" key="1">
    <citation type="submission" date="2017-07" db="EMBL/GenBank/DDBJ databases">
        <title>Niveispirillum cyanobacteriorum sp. nov., isolated from cyanobacterial aggregates in a eutrophic lake.</title>
        <authorList>
            <person name="Cai H."/>
        </authorList>
    </citation>
    <scope>NUCLEOTIDE SEQUENCE [LARGE SCALE GENOMIC DNA]</scope>
    <source>
        <strain evidence="2">TH1-14</strain>
    </source>
</reference>
<dbReference type="Gene3D" id="3.40.50.300">
    <property type="entry name" value="P-loop containing nucleotide triphosphate hydrolases"/>
    <property type="match status" value="1"/>
</dbReference>
<organism evidence="1 2">
    <name type="scientific">Niveispirillum lacus</name>
    <dbReference type="NCBI Taxonomy" id="1981099"/>
    <lineage>
        <taxon>Bacteria</taxon>
        <taxon>Pseudomonadati</taxon>
        <taxon>Pseudomonadota</taxon>
        <taxon>Alphaproteobacteria</taxon>
        <taxon>Rhodospirillales</taxon>
        <taxon>Azospirillaceae</taxon>
        <taxon>Niveispirillum</taxon>
    </lineage>
</organism>
<gene>
    <name evidence="1" type="ORF">CHU95_01225</name>
</gene>
<dbReference type="InterPro" id="IPR027417">
    <property type="entry name" value="P-loop_NTPase"/>
</dbReference>
<name>A0A255ZA66_9PROT</name>
<dbReference type="SUPFAM" id="SSF52540">
    <property type="entry name" value="P-loop containing nucleoside triphosphate hydrolases"/>
    <property type="match status" value="1"/>
</dbReference>
<dbReference type="OrthoDB" id="7202530at2"/>
<proteinExistence type="predicted"/>
<evidence type="ECO:0000313" key="2">
    <source>
        <dbReference type="Proteomes" id="UP000216998"/>
    </source>
</evidence>
<sequence>MLFQEPSLRNASAIASLRAQIARIEGQSRHEGGVLPFGLPVLDAKLPGGGLALGALHEVAGGGPGTVDGAAAALFSAGIAARTEGPVFWICTQPDLFAPSLAQAGLPPDRVIYVEAGDDKTVLACTEEALRHGSLGAVVAEVASLNMTSSRRLQLAVEGKRTIGIALRRWRRQADAADFGQPTSAVTRWRVSTLPSAPLPVPGVGRHRWLVELVRVRAGESADFELEACDEQGRLALPAELADRPAAAGGWGRSVAG</sequence>
<dbReference type="Proteomes" id="UP000216998">
    <property type="component" value="Unassembled WGS sequence"/>
</dbReference>
<accession>A0A255ZA66</accession>
<comment type="caution">
    <text evidence="1">The sequence shown here is derived from an EMBL/GenBank/DDBJ whole genome shotgun (WGS) entry which is preliminary data.</text>
</comment>
<dbReference type="EMBL" id="NOXU01000014">
    <property type="protein sequence ID" value="OYQ37510.1"/>
    <property type="molecule type" value="Genomic_DNA"/>
</dbReference>
<dbReference type="InterPro" id="IPR017026">
    <property type="entry name" value="ImuA"/>
</dbReference>
<dbReference type="PIRSF" id="PIRSF034285">
    <property type="entry name" value="UCP034285"/>
    <property type="match status" value="1"/>
</dbReference>
<evidence type="ECO:0000313" key="1">
    <source>
        <dbReference type="EMBL" id="OYQ37510.1"/>
    </source>
</evidence>
<keyword evidence="2" id="KW-1185">Reference proteome</keyword>
<dbReference type="AlphaFoldDB" id="A0A255ZA66"/>
<protein>
    <submittedName>
        <fullName evidence="1">Damage-inducible protein</fullName>
    </submittedName>
</protein>